<evidence type="ECO:0000313" key="12">
    <source>
        <dbReference type="Proteomes" id="UP000749559"/>
    </source>
</evidence>
<name>A0A8J1XWV1_OWEFU</name>
<dbReference type="Proteomes" id="UP000749559">
    <property type="component" value="Unassembled WGS sequence"/>
</dbReference>
<comment type="subcellular location">
    <subcellularLocation>
        <location evidence="2">Nucleus</location>
    </subcellularLocation>
</comment>
<dbReference type="OrthoDB" id="6065450at2759"/>
<keyword evidence="6" id="KW-0863">Zinc-finger</keyword>
<dbReference type="Pfam" id="PF12874">
    <property type="entry name" value="zf-met"/>
    <property type="match status" value="1"/>
</dbReference>
<dbReference type="PROSITE" id="PS00028">
    <property type="entry name" value="ZINC_FINGER_C2H2_1"/>
    <property type="match status" value="5"/>
</dbReference>
<accession>A0A8J1XWV1</accession>
<evidence type="ECO:0000256" key="10">
    <source>
        <dbReference type="ARBA" id="ARBA00023242"/>
    </source>
</evidence>
<dbReference type="FunFam" id="3.30.160.60:FF:000051">
    <property type="entry name" value="zinc finger protein 585A"/>
    <property type="match status" value="1"/>
</dbReference>
<keyword evidence="9" id="KW-0804">Transcription</keyword>
<evidence type="ECO:0000256" key="5">
    <source>
        <dbReference type="ARBA" id="ARBA00022737"/>
    </source>
</evidence>
<dbReference type="PROSITE" id="PS50157">
    <property type="entry name" value="ZINC_FINGER_C2H2_2"/>
    <property type="match status" value="5"/>
</dbReference>
<dbReference type="InterPro" id="IPR036236">
    <property type="entry name" value="Znf_C2H2_sf"/>
</dbReference>
<evidence type="ECO:0000256" key="9">
    <source>
        <dbReference type="ARBA" id="ARBA00023163"/>
    </source>
</evidence>
<comment type="similarity">
    <text evidence="3">Belongs to the krueppel C2H2-type zinc-finger protein family.</text>
</comment>
<sequence>MIIRGLNRYITSKDGITMTYHCDKCSEVFDQAKGLSTHRKKMHGLVDFICNICEATSKTHHYFAEHMYFVHYYDGKGYHKCDVCGTSLRHKSALAKHMLIHKQEKPHMCSTCGRAFTQSSTLKTHEEIHMTDAEKTLVCAICNKKFGRRTTFKLHVKGHSKSHQCAYCGLRFSRQGHMKRHIQTQHSSEEIAAAAREKARIHSQNRKTKRHKKTAICESQASNILKDVKHLESQEQSYVSNEQVQQHFMPGVKPNESAQQTCVPEPDEQSRQDVYVSNTPHLDSLTPVYHNNALPQGLDLSVTREQYVQGQLRPLAYTNMEQISWPVFPQND</sequence>
<evidence type="ECO:0000256" key="8">
    <source>
        <dbReference type="ARBA" id="ARBA00023015"/>
    </source>
</evidence>
<evidence type="ECO:0000313" key="11">
    <source>
        <dbReference type="EMBL" id="CAH1792195.1"/>
    </source>
</evidence>
<dbReference type="GO" id="GO:0005634">
    <property type="term" value="C:nucleus"/>
    <property type="evidence" value="ECO:0007669"/>
    <property type="project" value="UniProtKB-SubCell"/>
</dbReference>
<evidence type="ECO:0000256" key="2">
    <source>
        <dbReference type="ARBA" id="ARBA00004123"/>
    </source>
</evidence>
<comment type="function">
    <text evidence="1">May be involved in transcriptional regulation.</text>
</comment>
<keyword evidence="4" id="KW-0479">Metal-binding</keyword>
<dbReference type="EMBL" id="CAIIXF020000008">
    <property type="protein sequence ID" value="CAH1792195.1"/>
    <property type="molecule type" value="Genomic_DNA"/>
</dbReference>
<evidence type="ECO:0000256" key="1">
    <source>
        <dbReference type="ARBA" id="ARBA00003767"/>
    </source>
</evidence>
<dbReference type="GO" id="GO:0008270">
    <property type="term" value="F:zinc ion binding"/>
    <property type="evidence" value="ECO:0007669"/>
    <property type="project" value="UniProtKB-KW"/>
</dbReference>
<comment type="caution">
    <text evidence="11">The sequence shown here is derived from an EMBL/GenBank/DDBJ whole genome shotgun (WGS) entry which is preliminary data.</text>
</comment>
<dbReference type="PANTHER" id="PTHR24379:SF121">
    <property type="entry name" value="C2H2-TYPE DOMAIN-CONTAINING PROTEIN"/>
    <property type="match status" value="1"/>
</dbReference>
<proteinExistence type="inferred from homology"/>
<evidence type="ECO:0000256" key="7">
    <source>
        <dbReference type="ARBA" id="ARBA00022833"/>
    </source>
</evidence>
<protein>
    <submittedName>
        <fullName evidence="11">Uncharacterized protein</fullName>
    </submittedName>
</protein>
<keyword evidence="8" id="KW-0805">Transcription regulation</keyword>
<dbReference type="Gene3D" id="3.30.160.60">
    <property type="entry name" value="Classic Zinc Finger"/>
    <property type="match status" value="4"/>
</dbReference>
<dbReference type="SMART" id="SM00355">
    <property type="entry name" value="ZnF_C2H2"/>
    <property type="match status" value="6"/>
</dbReference>
<evidence type="ECO:0000256" key="6">
    <source>
        <dbReference type="ARBA" id="ARBA00022771"/>
    </source>
</evidence>
<keyword evidence="5" id="KW-0677">Repeat</keyword>
<dbReference type="PANTHER" id="PTHR24379">
    <property type="entry name" value="KRAB AND ZINC FINGER DOMAIN-CONTAINING"/>
    <property type="match status" value="1"/>
</dbReference>
<organism evidence="11 12">
    <name type="scientific">Owenia fusiformis</name>
    <name type="common">Polychaete worm</name>
    <dbReference type="NCBI Taxonomy" id="6347"/>
    <lineage>
        <taxon>Eukaryota</taxon>
        <taxon>Metazoa</taxon>
        <taxon>Spiralia</taxon>
        <taxon>Lophotrochozoa</taxon>
        <taxon>Annelida</taxon>
        <taxon>Polychaeta</taxon>
        <taxon>Sedentaria</taxon>
        <taxon>Canalipalpata</taxon>
        <taxon>Sabellida</taxon>
        <taxon>Oweniida</taxon>
        <taxon>Oweniidae</taxon>
        <taxon>Owenia</taxon>
    </lineage>
</organism>
<dbReference type="AlphaFoldDB" id="A0A8J1XWV1"/>
<dbReference type="SUPFAM" id="SSF57667">
    <property type="entry name" value="beta-beta-alpha zinc fingers"/>
    <property type="match status" value="3"/>
</dbReference>
<keyword evidence="12" id="KW-1185">Reference proteome</keyword>
<dbReference type="InterPro" id="IPR013087">
    <property type="entry name" value="Znf_C2H2_type"/>
</dbReference>
<evidence type="ECO:0000256" key="3">
    <source>
        <dbReference type="ARBA" id="ARBA00006991"/>
    </source>
</evidence>
<dbReference type="Pfam" id="PF00096">
    <property type="entry name" value="zf-C2H2"/>
    <property type="match status" value="3"/>
</dbReference>
<evidence type="ECO:0000256" key="4">
    <source>
        <dbReference type="ARBA" id="ARBA00022723"/>
    </source>
</evidence>
<gene>
    <name evidence="11" type="ORF">OFUS_LOCUS17203</name>
</gene>
<reference evidence="11" key="1">
    <citation type="submission" date="2022-03" db="EMBL/GenBank/DDBJ databases">
        <authorList>
            <person name="Martin C."/>
        </authorList>
    </citation>
    <scope>NUCLEOTIDE SEQUENCE</scope>
</reference>
<keyword evidence="10" id="KW-0539">Nucleus</keyword>
<keyword evidence="7" id="KW-0862">Zinc</keyword>